<name>A0A3S3NVI6_9ACAR</name>
<dbReference type="PANTHER" id="PTHR24413">
    <property type="entry name" value="SPECKLE-TYPE POZ PROTEIN"/>
    <property type="match status" value="1"/>
</dbReference>
<dbReference type="Pfam" id="PF00651">
    <property type="entry name" value="BTB"/>
    <property type="match status" value="1"/>
</dbReference>
<dbReference type="SUPFAM" id="SSF49599">
    <property type="entry name" value="TRAF domain-like"/>
    <property type="match status" value="1"/>
</dbReference>
<dbReference type="InterPro" id="IPR002083">
    <property type="entry name" value="MATH/TRAF_dom"/>
</dbReference>
<organism evidence="3 4">
    <name type="scientific">Dinothrombium tinctorium</name>
    <dbReference type="NCBI Taxonomy" id="1965070"/>
    <lineage>
        <taxon>Eukaryota</taxon>
        <taxon>Metazoa</taxon>
        <taxon>Ecdysozoa</taxon>
        <taxon>Arthropoda</taxon>
        <taxon>Chelicerata</taxon>
        <taxon>Arachnida</taxon>
        <taxon>Acari</taxon>
        <taxon>Acariformes</taxon>
        <taxon>Trombidiformes</taxon>
        <taxon>Prostigmata</taxon>
        <taxon>Anystina</taxon>
        <taxon>Parasitengona</taxon>
        <taxon>Trombidioidea</taxon>
        <taxon>Trombidiidae</taxon>
        <taxon>Dinothrombium</taxon>
    </lineage>
</organism>
<feature type="domain" description="MATH" evidence="2">
    <location>
        <begin position="44"/>
        <end position="178"/>
    </location>
</feature>
<dbReference type="GO" id="GO:0030163">
    <property type="term" value="P:protein catabolic process"/>
    <property type="evidence" value="ECO:0007669"/>
    <property type="project" value="UniProtKB-ARBA"/>
</dbReference>
<dbReference type="AlphaFoldDB" id="A0A3S3NVI6"/>
<keyword evidence="4" id="KW-1185">Reference proteome</keyword>
<proteinExistence type="predicted"/>
<accession>A0A3S3NVI6</accession>
<dbReference type="InterPro" id="IPR000210">
    <property type="entry name" value="BTB/POZ_dom"/>
</dbReference>
<evidence type="ECO:0000313" key="3">
    <source>
        <dbReference type="EMBL" id="RWR99496.1"/>
    </source>
</evidence>
<dbReference type="InterPro" id="IPR008974">
    <property type="entry name" value="TRAF-like"/>
</dbReference>
<evidence type="ECO:0000313" key="4">
    <source>
        <dbReference type="Proteomes" id="UP000285301"/>
    </source>
</evidence>
<comment type="caution">
    <text evidence="3">The sequence shown here is derived from an EMBL/GenBank/DDBJ whole genome shotgun (WGS) entry which is preliminary data.</text>
</comment>
<dbReference type="Proteomes" id="UP000285301">
    <property type="component" value="Unassembled WGS sequence"/>
</dbReference>
<dbReference type="EMBL" id="NCKU01014861">
    <property type="protein sequence ID" value="RWR99496.1"/>
    <property type="molecule type" value="Genomic_DNA"/>
</dbReference>
<sequence length="376" mass="43515">FATCNRLVVPYDYKFDRQKIANAKLLEKVSGPTMKSVTKVPEVHFNFLWVIENFAAISKYVSCIDSQEFTSPQSTINKWALRCKPRRVDEATGFEYISVHLYIRKSENNVPQRAKYKIRILDRDNDSRFMGGSDDLEGRVFLPGQGLGFTKLAPFDFIIDRANNFLDENGSLKILCEVSLICEMYNTPISKYELKLDDEIEKNGSLLEHMKKLLLSKNNCDVTIVSKDDVFAAMFKHDTKEKREKEIKIPDFNEEVVSEMLRFVYTDQVSEEKMDEIACELAVAADKYDIPLLKFHCEKYIATNINEDNCASLLLFSDENNCASLKARILEFVGQNSVNVCENETWKSEMRKRPALFEEAFEAVNKRLKMEKKWKN</sequence>
<dbReference type="Gene3D" id="3.30.710.10">
    <property type="entry name" value="Potassium Channel Kv1.1, Chain A"/>
    <property type="match status" value="1"/>
</dbReference>
<reference evidence="3 4" key="1">
    <citation type="journal article" date="2018" name="Gigascience">
        <title>Genomes of trombidid mites reveal novel predicted allergens and laterally-transferred genes associated with secondary metabolism.</title>
        <authorList>
            <person name="Dong X."/>
            <person name="Chaisiri K."/>
            <person name="Xia D."/>
            <person name="Armstrong S.D."/>
            <person name="Fang Y."/>
            <person name="Donnelly M.J."/>
            <person name="Kadowaki T."/>
            <person name="McGarry J.W."/>
            <person name="Darby A.C."/>
            <person name="Makepeace B.L."/>
        </authorList>
    </citation>
    <scope>NUCLEOTIDE SEQUENCE [LARGE SCALE GENOMIC DNA]</scope>
    <source>
        <strain evidence="3">UoL-WK</strain>
    </source>
</reference>
<dbReference type="PROSITE" id="PS50144">
    <property type="entry name" value="MATH"/>
    <property type="match status" value="1"/>
</dbReference>
<feature type="non-terminal residue" evidence="3">
    <location>
        <position position="1"/>
    </location>
</feature>
<dbReference type="PROSITE" id="PS50097">
    <property type="entry name" value="BTB"/>
    <property type="match status" value="1"/>
</dbReference>
<dbReference type="InterPro" id="IPR011333">
    <property type="entry name" value="SKP1/BTB/POZ_sf"/>
</dbReference>
<dbReference type="Gene3D" id="2.60.210.10">
    <property type="entry name" value="Apoptosis, Tumor Necrosis Factor Receptor Associated Protein 2, Chain A"/>
    <property type="match status" value="1"/>
</dbReference>
<dbReference type="STRING" id="1965070.A0A3S3NVI6"/>
<dbReference type="OrthoDB" id="6359943at2759"/>
<dbReference type="SMART" id="SM00225">
    <property type="entry name" value="BTB"/>
    <property type="match status" value="1"/>
</dbReference>
<evidence type="ECO:0000259" key="2">
    <source>
        <dbReference type="PROSITE" id="PS50144"/>
    </source>
</evidence>
<evidence type="ECO:0000259" key="1">
    <source>
        <dbReference type="PROSITE" id="PS50097"/>
    </source>
</evidence>
<protein>
    <submittedName>
        <fullName evidence="3">Kruppel-like zinc finger protein</fullName>
    </submittedName>
</protein>
<dbReference type="SUPFAM" id="SSF54695">
    <property type="entry name" value="POZ domain"/>
    <property type="match status" value="1"/>
</dbReference>
<gene>
    <name evidence="3" type="ORF">B4U79_06336</name>
</gene>
<dbReference type="Gene3D" id="1.25.40.420">
    <property type="match status" value="1"/>
</dbReference>
<feature type="domain" description="BTB" evidence="1">
    <location>
        <begin position="222"/>
        <end position="273"/>
    </location>
</feature>